<evidence type="ECO:0000256" key="3">
    <source>
        <dbReference type="SAM" id="SignalP"/>
    </source>
</evidence>
<accession>A0ABW4QUA6</accession>
<dbReference type="CDD" id="cd10918">
    <property type="entry name" value="CE4_NodB_like_5s_6s"/>
    <property type="match status" value="1"/>
</dbReference>
<evidence type="ECO:0000313" key="6">
    <source>
        <dbReference type="Proteomes" id="UP001597197"/>
    </source>
</evidence>
<comment type="subcellular location">
    <subcellularLocation>
        <location evidence="1">Secreted</location>
    </subcellularLocation>
</comment>
<feature type="domain" description="NodB homology" evidence="4">
    <location>
        <begin position="76"/>
        <end position="342"/>
    </location>
</feature>
<dbReference type="EMBL" id="JBHUFD010000003">
    <property type="protein sequence ID" value="MFD1873000.1"/>
    <property type="molecule type" value="Genomic_DNA"/>
</dbReference>
<dbReference type="PANTHER" id="PTHR34216">
    <property type="match status" value="1"/>
</dbReference>
<gene>
    <name evidence="5" type="ORF">ACFSDX_11210</name>
</gene>
<proteinExistence type="predicted"/>
<protein>
    <submittedName>
        <fullName evidence="5">Polysaccharide deacetylase family protein</fullName>
    </submittedName>
</protein>
<organism evidence="5 6">
    <name type="scientific">Hymenobacter bucti</name>
    <dbReference type="NCBI Taxonomy" id="1844114"/>
    <lineage>
        <taxon>Bacteria</taxon>
        <taxon>Pseudomonadati</taxon>
        <taxon>Bacteroidota</taxon>
        <taxon>Cytophagia</taxon>
        <taxon>Cytophagales</taxon>
        <taxon>Hymenobacteraceae</taxon>
        <taxon>Hymenobacter</taxon>
    </lineage>
</organism>
<dbReference type="Proteomes" id="UP001597197">
    <property type="component" value="Unassembled WGS sequence"/>
</dbReference>
<evidence type="ECO:0000313" key="5">
    <source>
        <dbReference type="EMBL" id="MFD1873000.1"/>
    </source>
</evidence>
<comment type="caution">
    <text evidence="5">The sequence shown here is derived from an EMBL/GenBank/DDBJ whole genome shotgun (WGS) entry which is preliminary data.</text>
</comment>
<name>A0ABW4QUA6_9BACT</name>
<evidence type="ECO:0000256" key="1">
    <source>
        <dbReference type="ARBA" id="ARBA00004613"/>
    </source>
</evidence>
<dbReference type="Pfam" id="PF01522">
    <property type="entry name" value="Polysacc_deac_1"/>
    <property type="match status" value="2"/>
</dbReference>
<evidence type="ECO:0000256" key="2">
    <source>
        <dbReference type="ARBA" id="ARBA00022729"/>
    </source>
</evidence>
<dbReference type="PROSITE" id="PS51677">
    <property type="entry name" value="NODB"/>
    <property type="match status" value="1"/>
</dbReference>
<feature type="signal peptide" evidence="3">
    <location>
        <begin position="1"/>
        <end position="20"/>
    </location>
</feature>
<keyword evidence="6" id="KW-1185">Reference proteome</keyword>
<dbReference type="InterPro" id="IPR051398">
    <property type="entry name" value="Polysacch_Deacetylase"/>
</dbReference>
<sequence>MRARLKRLARALGWPAPAQACVLMYHRVAELPTDVWRIAVSPAHFEQHLQVLRASYTVLPLTELAEAVARRAVPRRAVSITFDDGYADNFSQAYPLLERYQLPATFFIASGNIGQATEFWWDELEHLLLFTPDLPATFTSTVAGQPVSAALADEAHLSPALRQQHQRWNACTETPPTRRATLFLQLWQLLRPLPHPAQQQHLQQLRQWAGQPPGTRATYRSMAAEQLRELAGSPRHTLGVHTVSHPALAFHAPAAQQRELVENKEFLAQLTGHAPTLVAYPYGNYNPDTLAAAAAAGLRAGFTTEEQPLTNRSERYRLGRFQVADGPGADFARQLQRWQQPS</sequence>
<dbReference type="InterPro" id="IPR011330">
    <property type="entry name" value="Glyco_hydro/deAcase_b/a-brl"/>
</dbReference>
<dbReference type="RefSeq" id="WP_382313494.1">
    <property type="nucleotide sequence ID" value="NZ_JBHUFD010000003.1"/>
</dbReference>
<keyword evidence="2 3" id="KW-0732">Signal</keyword>
<dbReference type="InterPro" id="IPR002509">
    <property type="entry name" value="NODB_dom"/>
</dbReference>
<dbReference type="SUPFAM" id="SSF88713">
    <property type="entry name" value="Glycoside hydrolase/deacetylase"/>
    <property type="match status" value="1"/>
</dbReference>
<evidence type="ECO:0000259" key="4">
    <source>
        <dbReference type="PROSITE" id="PS51677"/>
    </source>
</evidence>
<dbReference type="Gene3D" id="3.20.20.370">
    <property type="entry name" value="Glycoside hydrolase/deacetylase"/>
    <property type="match status" value="1"/>
</dbReference>
<feature type="chain" id="PRO_5045104265" evidence="3">
    <location>
        <begin position="21"/>
        <end position="342"/>
    </location>
</feature>
<reference evidence="6" key="1">
    <citation type="journal article" date="2019" name="Int. J. Syst. Evol. Microbiol.">
        <title>The Global Catalogue of Microorganisms (GCM) 10K type strain sequencing project: providing services to taxonomists for standard genome sequencing and annotation.</title>
        <authorList>
            <consortium name="The Broad Institute Genomics Platform"/>
            <consortium name="The Broad Institute Genome Sequencing Center for Infectious Disease"/>
            <person name="Wu L."/>
            <person name="Ma J."/>
        </authorList>
    </citation>
    <scope>NUCLEOTIDE SEQUENCE [LARGE SCALE GENOMIC DNA]</scope>
    <source>
        <strain evidence="6">CGMCC 1.15795</strain>
    </source>
</reference>
<dbReference type="PANTHER" id="PTHR34216:SF3">
    <property type="entry name" value="POLY-BETA-1,6-N-ACETYL-D-GLUCOSAMINE N-DEACETYLASE"/>
    <property type="match status" value="1"/>
</dbReference>